<sequence length="464" mass="51628">MKYLPCTLVASLLTFQAVLPASAQQKPTAKPNVLFIVADDFRDEGGVFTHARVKLPNLARLAAHGVRFERAYVQYPVCNPSRSSLLTGLRPEQTKIVNNTTRLRSQLPAVLTLPQYFKENGWHAEAFGKLYHLSGASEAEKALWMDLPQSWHAATAFSPTKLGQKNEGRNLTGGTLPWCQWGMAEGGDDDQPDGQTAAAVVKLIEQQGSNPWFIGCGFLKPHDPFIAPKKYFELYPPEALTLWKDPVDMTAAPPLALAGGYQQAFDKFTDKERLEFLRAYCATASYMDAQLGRVLDALDRGKLWDKTVVVFIGDHGYHTGERQWWNKNTLFERSCRAPLIIAAPGIKGGKTSRSLVEFVDLFPTVAESCGLSVPTGLAGKSLRPVLRDPKRPFKDAAFTLVTRGQSRYGQSVRTERWRFTQWSDGTNELYDHNSDPEENHNVATQHPKVVAELSAKLKALPPYP</sequence>
<comment type="similarity">
    <text evidence="2">Belongs to the sulfatase family.</text>
</comment>
<evidence type="ECO:0000256" key="4">
    <source>
        <dbReference type="ARBA" id="ARBA00022729"/>
    </source>
</evidence>
<evidence type="ECO:0000256" key="6">
    <source>
        <dbReference type="ARBA" id="ARBA00022837"/>
    </source>
</evidence>
<proteinExistence type="inferred from homology"/>
<evidence type="ECO:0000256" key="1">
    <source>
        <dbReference type="ARBA" id="ARBA00001913"/>
    </source>
</evidence>
<reference evidence="9 10" key="1">
    <citation type="submission" date="2020-08" db="EMBL/GenBank/DDBJ databases">
        <title>Genomic Encyclopedia of Type Strains, Phase IV (KMG-IV): sequencing the most valuable type-strain genomes for metagenomic binning, comparative biology and taxonomic classification.</title>
        <authorList>
            <person name="Goeker M."/>
        </authorList>
    </citation>
    <scope>NUCLEOTIDE SEQUENCE [LARGE SCALE GENOMIC DNA]</scope>
    <source>
        <strain evidence="9 10">DSM 23562</strain>
    </source>
</reference>
<keyword evidence="3" id="KW-0479">Metal-binding</keyword>
<dbReference type="Pfam" id="PF00884">
    <property type="entry name" value="Sulfatase"/>
    <property type="match status" value="1"/>
</dbReference>
<protein>
    <submittedName>
        <fullName evidence="9">Putative sulfatase</fullName>
        <ecNumber evidence="9">3.1.6.-</ecNumber>
    </submittedName>
</protein>
<dbReference type="CDD" id="cd16030">
    <property type="entry name" value="iduronate-2-sulfatase"/>
    <property type="match status" value="1"/>
</dbReference>
<dbReference type="Proteomes" id="UP000520814">
    <property type="component" value="Unassembled WGS sequence"/>
</dbReference>
<dbReference type="InterPro" id="IPR035874">
    <property type="entry name" value="IDS"/>
</dbReference>
<dbReference type="SUPFAM" id="SSF53649">
    <property type="entry name" value="Alkaline phosphatase-like"/>
    <property type="match status" value="1"/>
</dbReference>
<dbReference type="GO" id="GO:0004423">
    <property type="term" value="F:iduronate-2-sulfatase activity"/>
    <property type="evidence" value="ECO:0007669"/>
    <property type="project" value="InterPro"/>
</dbReference>
<accession>A0A7W9W6F6</accession>
<evidence type="ECO:0000313" key="10">
    <source>
        <dbReference type="Proteomes" id="UP000520814"/>
    </source>
</evidence>
<name>A0A7W9W6F6_ARMRO</name>
<organism evidence="9 10">
    <name type="scientific">Armatimonas rosea</name>
    <dbReference type="NCBI Taxonomy" id="685828"/>
    <lineage>
        <taxon>Bacteria</taxon>
        <taxon>Bacillati</taxon>
        <taxon>Armatimonadota</taxon>
        <taxon>Armatimonadia</taxon>
        <taxon>Armatimonadales</taxon>
        <taxon>Armatimonadaceae</taxon>
        <taxon>Armatimonas</taxon>
    </lineage>
</organism>
<dbReference type="AlphaFoldDB" id="A0A7W9W6F6"/>
<dbReference type="InterPro" id="IPR017850">
    <property type="entry name" value="Alkaline_phosphatase_core_sf"/>
</dbReference>
<dbReference type="PANTHER" id="PTHR45953">
    <property type="entry name" value="IDURONATE 2-SULFATASE"/>
    <property type="match status" value="1"/>
</dbReference>
<feature type="chain" id="PRO_5031566148" evidence="7">
    <location>
        <begin position="24"/>
        <end position="464"/>
    </location>
</feature>
<evidence type="ECO:0000256" key="2">
    <source>
        <dbReference type="ARBA" id="ARBA00008779"/>
    </source>
</evidence>
<evidence type="ECO:0000256" key="3">
    <source>
        <dbReference type="ARBA" id="ARBA00022723"/>
    </source>
</evidence>
<evidence type="ECO:0000313" key="9">
    <source>
        <dbReference type="EMBL" id="MBB6050116.1"/>
    </source>
</evidence>
<keyword evidence="5 9" id="KW-0378">Hydrolase</keyword>
<comment type="cofactor">
    <cofactor evidence="1">
        <name>Ca(2+)</name>
        <dbReference type="ChEBI" id="CHEBI:29108"/>
    </cofactor>
</comment>
<keyword evidence="4 7" id="KW-0732">Signal</keyword>
<evidence type="ECO:0000256" key="5">
    <source>
        <dbReference type="ARBA" id="ARBA00022801"/>
    </source>
</evidence>
<keyword evidence="6" id="KW-0106">Calcium</keyword>
<evidence type="ECO:0000259" key="8">
    <source>
        <dbReference type="Pfam" id="PF00884"/>
    </source>
</evidence>
<dbReference type="EMBL" id="JACHGW010000002">
    <property type="protein sequence ID" value="MBB6050116.1"/>
    <property type="molecule type" value="Genomic_DNA"/>
</dbReference>
<dbReference type="RefSeq" id="WP_184194445.1">
    <property type="nucleotide sequence ID" value="NZ_JACHGW010000002.1"/>
</dbReference>
<keyword evidence="10" id="KW-1185">Reference proteome</keyword>
<dbReference type="EC" id="3.1.6.-" evidence="9"/>
<feature type="domain" description="Sulfatase N-terminal" evidence="8">
    <location>
        <begin position="31"/>
        <end position="367"/>
    </location>
</feature>
<dbReference type="GO" id="GO:0005737">
    <property type="term" value="C:cytoplasm"/>
    <property type="evidence" value="ECO:0007669"/>
    <property type="project" value="TreeGrafter"/>
</dbReference>
<dbReference type="Gene3D" id="3.40.720.10">
    <property type="entry name" value="Alkaline Phosphatase, subunit A"/>
    <property type="match status" value="1"/>
</dbReference>
<dbReference type="GO" id="GO:0046872">
    <property type="term" value="F:metal ion binding"/>
    <property type="evidence" value="ECO:0007669"/>
    <property type="project" value="UniProtKB-KW"/>
</dbReference>
<gene>
    <name evidence="9" type="ORF">HNQ39_001907</name>
</gene>
<comment type="caution">
    <text evidence="9">The sequence shown here is derived from an EMBL/GenBank/DDBJ whole genome shotgun (WGS) entry which is preliminary data.</text>
</comment>
<evidence type="ECO:0000256" key="7">
    <source>
        <dbReference type="SAM" id="SignalP"/>
    </source>
</evidence>
<dbReference type="InterPro" id="IPR000917">
    <property type="entry name" value="Sulfatase_N"/>
</dbReference>
<feature type="signal peptide" evidence="7">
    <location>
        <begin position="1"/>
        <end position="23"/>
    </location>
</feature>
<dbReference type="PANTHER" id="PTHR45953:SF1">
    <property type="entry name" value="IDURONATE 2-SULFATASE"/>
    <property type="match status" value="1"/>
</dbReference>